<dbReference type="STRING" id="1423730.FC75_GL001813"/>
<evidence type="ECO:0000313" key="7">
    <source>
        <dbReference type="Proteomes" id="UP000050865"/>
    </source>
</evidence>
<evidence type="ECO:0000313" key="6">
    <source>
        <dbReference type="EMBL" id="KRN22177.1"/>
    </source>
</evidence>
<evidence type="ECO:0000256" key="1">
    <source>
        <dbReference type="ARBA" id="ARBA00006964"/>
    </source>
</evidence>
<dbReference type="Gene3D" id="3.40.1390.30">
    <property type="entry name" value="NIF3 (NGG1p interacting factor 3)-like"/>
    <property type="match status" value="2"/>
</dbReference>
<dbReference type="NCBIfam" id="TIGR00486">
    <property type="entry name" value="YbgI_SA1388"/>
    <property type="match status" value="1"/>
</dbReference>
<dbReference type="AlphaFoldDB" id="A0A0R2F0Q4"/>
<comment type="subunit">
    <text evidence="2">Homohexamer.</text>
</comment>
<accession>A0A0R2F0Q4</accession>
<evidence type="ECO:0000256" key="2">
    <source>
        <dbReference type="ARBA" id="ARBA00011643"/>
    </source>
</evidence>
<sequence>MLSGNDIIAQFEQFAPQTLAVPGDPVGIQIGDGTKAVHTVLVTLDVRPEVVDEAIALNADMIFAHHPAVFHAPKNLNYADPQNAMYGEIARHDILVYAAHTNLDRATGGMNDWLAAAMHLSDVHPFIEAGDEANMGRIGTLNSPTTVEAFAHELKTIFNVGGLRVIADDLTLPVQTVAVVGGDGGQFYPDAQKAGADVYVTGDVYYHTGHDMLAHHLPVIDPGHHIESIMKGKVRELLIGWAEQNNWPLHVVASTLNTDPFTFI</sequence>
<dbReference type="RefSeq" id="WP_054665900.1">
    <property type="nucleotide sequence ID" value="NZ_AYZJ01000034.1"/>
</dbReference>
<name>A0A0R2F0Q4_9LACO</name>
<dbReference type="EMBL" id="AYZJ01000034">
    <property type="protein sequence ID" value="KRN22177.1"/>
    <property type="molecule type" value="Genomic_DNA"/>
</dbReference>
<dbReference type="FunFam" id="3.40.1390.30:FF:000001">
    <property type="entry name" value="GTP cyclohydrolase 1 type 2"/>
    <property type="match status" value="1"/>
</dbReference>
<dbReference type="InterPro" id="IPR002678">
    <property type="entry name" value="DUF34/NIF3"/>
</dbReference>
<comment type="similarity">
    <text evidence="1">Belongs to the GTP cyclohydrolase I type 2/NIF3 family.</text>
</comment>
<dbReference type="Proteomes" id="UP000050865">
    <property type="component" value="Unassembled WGS sequence"/>
</dbReference>
<dbReference type="PANTHER" id="PTHR13799">
    <property type="entry name" value="NGG1 INTERACTING FACTOR 3"/>
    <property type="match status" value="1"/>
</dbReference>
<reference evidence="6 7" key="1">
    <citation type="journal article" date="2015" name="Genome Announc.">
        <title>Expanding the biotechnology potential of lactobacilli through comparative genomics of 213 strains and associated genera.</title>
        <authorList>
            <person name="Sun Z."/>
            <person name="Harris H.M."/>
            <person name="McCann A."/>
            <person name="Guo C."/>
            <person name="Argimon S."/>
            <person name="Zhang W."/>
            <person name="Yang X."/>
            <person name="Jeffery I.B."/>
            <person name="Cooney J.C."/>
            <person name="Kagawa T.F."/>
            <person name="Liu W."/>
            <person name="Song Y."/>
            <person name="Salvetti E."/>
            <person name="Wrobel A."/>
            <person name="Rasinkangas P."/>
            <person name="Parkhill J."/>
            <person name="Rea M.C."/>
            <person name="O'Sullivan O."/>
            <person name="Ritari J."/>
            <person name="Douillard F.P."/>
            <person name="Paul Ross R."/>
            <person name="Yang R."/>
            <person name="Briner A.E."/>
            <person name="Felis G.E."/>
            <person name="de Vos W.M."/>
            <person name="Barrangou R."/>
            <person name="Klaenhammer T.R."/>
            <person name="Caufield P.W."/>
            <person name="Cui Y."/>
            <person name="Zhang H."/>
            <person name="O'Toole P.W."/>
        </authorList>
    </citation>
    <scope>NUCLEOTIDE SEQUENCE [LARGE SCALE GENOMIC DNA]</scope>
    <source>
        <strain evidence="6 7">DSM 22697</strain>
    </source>
</reference>
<evidence type="ECO:0000256" key="4">
    <source>
        <dbReference type="ARBA" id="ARBA00022723"/>
    </source>
</evidence>
<feature type="binding site" evidence="5">
    <location>
        <position position="224"/>
    </location>
    <ligand>
        <name>a divalent metal cation</name>
        <dbReference type="ChEBI" id="CHEBI:60240"/>
        <label>1</label>
    </ligand>
</feature>
<feature type="binding site" evidence="5">
    <location>
        <position position="66"/>
    </location>
    <ligand>
        <name>a divalent metal cation</name>
        <dbReference type="ChEBI" id="CHEBI:60240"/>
        <label>1</label>
    </ligand>
</feature>
<dbReference type="Pfam" id="PF01784">
    <property type="entry name" value="DUF34_NIF3"/>
    <property type="match status" value="1"/>
</dbReference>
<keyword evidence="7" id="KW-1185">Reference proteome</keyword>
<dbReference type="GO" id="GO:0005737">
    <property type="term" value="C:cytoplasm"/>
    <property type="evidence" value="ECO:0007669"/>
    <property type="project" value="TreeGrafter"/>
</dbReference>
<evidence type="ECO:0000256" key="3">
    <source>
        <dbReference type="ARBA" id="ARBA00022112"/>
    </source>
</evidence>
<gene>
    <name evidence="6" type="ORF">FC75_GL001813</name>
</gene>
<feature type="binding site" evidence="5">
    <location>
        <position position="65"/>
    </location>
    <ligand>
        <name>a divalent metal cation</name>
        <dbReference type="ChEBI" id="CHEBI:60240"/>
        <label>1</label>
    </ligand>
</feature>
<keyword evidence="4 5" id="KW-0479">Metal-binding</keyword>
<dbReference type="OrthoDB" id="9792792at2"/>
<dbReference type="PANTHER" id="PTHR13799:SF14">
    <property type="entry name" value="GTP CYCLOHYDROLASE 1 TYPE 2 HOMOLOG"/>
    <property type="match status" value="1"/>
</dbReference>
<feature type="binding site" evidence="5">
    <location>
        <position position="227"/>
    </location>
    <ligand>
        <name>a divalent metal cation</name>
        <dbReference type="ChEBI" id="CHEBI:60240"/>
        <label>1</label>
    </ligand>
</feature>
<protein>
    <recommendedName>
        <fullName evidence="3">GTP cyclohydrolase 1 type 2 homolog</fullName>
    </recommendedName>
</protein>
<comment type="caution">
    <text evidence="6">The sequence shown here is derived from an EMBL/GenBank/DDBJ whole genome shotgun (WGS) entry which is preliminary data.</text>
</comment>
<feature type="binding site" evidence="5">
    <location>
        <position position="104"/>
    </location>
    <ligand>
        <name>a divalent metal cation</name>
        <dbReference type="ChEBI" id="CHEBI:60240"/>
        <label>1</label>
    </ligand>
</feature>
<proteinExistence type="inferred from homology"/>
<dbReference type="InterPro" id="IPR036069">
    <property type="entry name" value="DUF34/NIF3_sf"/>
</dbReference>
<organism evidence="6 7">
    <name type="scientific">Lacticaseibacillus camelliae DSM 22697 = JCM 13995</name>
    <dbReference type="NCBI Taxonomy" id="1423730"/>
    <lineage>
        <taxon>Bacteria</taxon>
        <taxon>Bacillati</taxon>
        <taxon>Bacillota</taxon>
        <taxon>Bacilli</taxon>
        <taxon>Lactobacillales</taxon>
        <taxon>Lactobacillaceae</taxon>
        <taxon>Lacticaseibacillus</taxon>
    </lineage>
</organism>
<dbReference type="GO" id="GO:0046872">
    <property type="term" value="F:metal ion binding"/>
    <property type="evidence" value="ECO:0007669"/>
    <property type="project" value="UniProtKB-KW"/>
</dbReference>
<dbReference type="PATRIC" id="fig|1423730.4.peg.1889"/>
<evidence type="ECO:0000256" key="5">
    <source>
        <dbReference type="PIRSR" id="PIRSR602678-1"/>
    </source>
</evidence>
<dbReference type="SUPFAM" id="SSF102705">
    <property type="entry name" value="NIF3 (NGG1p interacting factor 3)-like"/>
    <property type="match status" value="1"/>
</dbReference>